<keyword evidence="1" id="KW-0802">TPR repeat</keyword>
<dbReference type="Pfam" id="PF13174">
    <property type="entry name" value="TPR_6"/>
    <property type="match status" value="1"/>
</dbReference>
<dbReference type="InterPro" id="IPR019734">
    <property type="entry name" value="TPR_rpt"/>
</dbReference>
<evidence type="ECO:0000313" key="2">
    <source>
        <dbReference type="EMBL" id="RZF23059.1"/>
    </source>
</evidence>
<feature type="repeat" description="TPR" evidence="1">
    <location>
        <begin position="185"/>
        <end position="218"/>
    </location>
</feature>
<accession>A0ABY0IKP3</accession>
<evidence type="ECO:0000313" key="3">
    <source>
        <dbReference type="Proteomes" id="UP000443582"/>
    </source>
</evidence>
<name>A0ABY0IKP3_9BACT</name>
<sequence>MKILKNNFHILKRAGHVLAFLVLGLFMSACDFTPRIHKDILIAQNYITNQEYALAVKQYHKILEMAPNDEIKIKVNYQIAELYSVSLGQYYKGIAFYEKIPKLTTDPVWLVKTQERIGEIAFLYINDYEKAADVYSKLSDFRPKLSNHDLYEYRLAISYIKLKKYDMATKHLVTMHNNGNHKYFVDSFYQSGVLYFDKQEWNRAIQYFREYIKREDRRDLKVRAIFLMANCYETIERLKTAYDLYYSILGEYPNNKVIQERLNSVYERRVARKR</sequence>
<protein>
    <submittedName>
        <fullName evidence="2">Tetratricopeptide repeat protein</fullName>
    </submittedName>
</protein>
<evidence type="ECO:0000256" key="1">
    <source>
        <dbReference type="PROSITE-ProRule" id="PRU00339"/>
    </source>
</evidence>
<dbReference type="InterPro" id="IPR011990">
    <property type="entry name" value="TPR-like_helical_dom_sf"/>
</dbReference>
<gene>
    <name evidence="2" type="ORF">DAY19_04615</name>
</gene>
<organism evidence="2 3">
    <name type="scientific">Halobacteriovorax vibrionivorans</name>
    <dbReference type="NCBI Taxonomy" id="2152716"/>
    <lineage>
        <taxon>Bacteria</taxon>
        <taxon>Pseudomonadati</taxon>
        <taxon>Bdellovibrionota</taxon>
        <taxon>Bacteriovoracia</taxon>
        <taxon>Bacteriovoracales</taxon>
        <taxon>Halobacteriovoraceae</taxon>
        <taxon>Halobacteriovorax</taxon>
    </lineage>
</organism>
<dbReference type="SMART" id="SM00028">
    <property type="entry name" value="TPR"/>
    <property type="match status" value="3"/>
</dbReference>
<comment type="caution">
    <text evidence="2">The sequence shown here is derived from an EMBL/GenBank/DDBJ whole genome shotgun (WGS) entry which is preliminary data.</text>
</comment>
<proteinExistence type="predicted"/>
<dbReference type="PROSITE" id="PS50005">
    <property type="entry name" value="TPR"/>
    <property type="match status" value="1"/>
</dbReference>
<dbReference type="SUPFAM" id="SSF48452">
    <property type="entry name" value="TPR-like"/>
    <property type="match status" value="2"/>
</dbReference>
<reference evidence="3" key="1">
    <citation type="journal article" date="2019" name="Int. J. Syst. Evol. Microbiol.">
        <title>Halobacteriovorax valvorus sp. nov., a novel prokaryotic predator isolated from coastal seawater of China.</title>
        <authorList>
            <person name="Chen M.-X."/>
        </authorList>
    </citation>
    <scope>NUCLEOTIDE SEQUENCE [LARGE SCALE GENOMIC DNA]</scope>
    <source>
        <strain evidence="3">BL9</strain>
    </source>
</reference>
<dbReference type="InterPro" id="IPR039340">
    <property type="entry name" value="Tfc4/TFIIIC-102/Sfc4"/>
</dbReference>
<dbReference type="EMBL" id="QDKL01000001">
    <property type="protein sequence ID" value="RZF23059.1"/>
    <property type="molecule type" value="Genomic_DNA"/>
</dbReference>
<keyword evidence="3" id="KW-1185">Reference proteome</keyword>
<dbReference type="RefSeq" id="WP_114706002.1">
    <property type="nucleotide sequence ID" value="NZ_QDKL01000001.1"/>
</dbReference>
<dbReference type="PANTHER" id="PTHR23082">
    <property type="entry name" value="TRANSCRIPTION INITIATION FACTOR IIIC TFIIIC , POLYPEPTIDE 3-RELATED"/>
    <property type="match status" value="1"/>
</dbReference>
<dbReference type="Gene3D" id="1.25.40.10">
    <property type="entry name" value="Tetratricopeptide repeat domain"/>
    <property type="match status" value="2"/>
</dbReference>
<dbReference type="PANTHER" id="PTHR23082:SF0">
    <property type="entry name" value="GENERAL TRANSCRIPTION FACTOR 3C POLYPEPTIDE 3"/>
    <property type="match status" value="1"/>
</dbReference>
<dbReference type="Proteomes" id="UP000443582">
    <property type="component" value="Unassembled WGS sequence"/>
</dbReference>
<dbReference type="PROSITE" id="PS51257">
    <property type="entry name" value="PROKAR_LIPOPROTEIN"/>
    <property type="match status" value="1"/>
</dbReference>